<dbReference type="AlphaFoldDB" id="A0A0K2U9V6"/>
<dbReference type="InterPro" id="IPR036116">
    <property type="entry name" value="FN3_sf"/>
</dbReference>
<keyword evidence="1" id="KW-0472">Membrane</keyword>
<dbReference type="CDD" id="cd00063">
    <property type="entry name" value="FN3"/>
    <property type="match status" value="1"/>
</dbReference>
<dbReference type="InterPro" id="IPR036179">
    <property type="entry name" value="Ig-like_dom_sf"/>
</dbReference>
<keyword evidence="1" id="KW-1133">Transmembrane helix</keyword>
<reference evidence="3" key="1">
    <citation type="submission" date="2014-05" db="EMBL/GenBank/DDBJ databases">
        <authorList>
            <person name="Chronopoulou M."/>
        </authorList>
    </citation>
    <scope>NUCLEOTIDE SEQUENCE</scope>
    <source>
        <tissue evidence="3">Whole organism</tissue>
    </source>
</reference>
<evidence type="ECO:0000313" key="3">
    <source>
        <dbReference type="EMBL" id="CDW34747.1"/>
    </source>
</evidence>
<dbReference type="OrthoDB" id="6159398at2759"/>
<dbReference type="GO" id="GO:0030154">
    <property type="term" value="P:cell differentiation"/>
    <property type="evidence" value="ECO:0007669"/>
    <property type="project" value="UniProtKB-ARBA"/>
</dbReference>
<feature type="non-terminal residue" evidence="3">
    <location>
        <position position="1"/>
    </location>
</feature>
<dbReference type="SUPFAM" id="SSF49265">
    <property type="entry name" value="Fibronectin type III"/>
    <property type="match status" value="1"/>
</dbReference>
<evidence type="ECO:0000259" key="2">
    <source>
        <dbReference type="PROSITE" id="PS50835"/>
    </source>
</evidence>
<dbReference type="Gene3D" id="2.60.40.10">
    <property type="entry name" value="Immunoglobulins"/>
    <property type="match status" value="2"/>
</dbReference>
<dbReference type="InterPro" id="IPR013098">
    <property type="entry name" value="Ig_I-set"/>
</dbReference>
<feature type="transmembrane region" description="Helical" evidence="1">
    <location>
        <begin position="225"/>
        <end position="242"/>
    </location>
</feature>
<dbReference type="EMBL" id="HACA01017386">
    <property type="protein sequence ID" value="CDW34747.1"/>
    <property type="molecule type" value="Transcribed_RNA"/>
</dbReference>
<proteinExistence type="predicted"/>
<dbReference type="Pfam" id="PF07679">
    <property type="entry name" value="I-set"/>
    <property type="match status" value="1"/>
</dbReference>
<organism evidence="3">
    <name type="scientific">Lepeophtheirus salmonis</name>
    <name type="common">Salmon louse</name>
    <name type="synonym">Caligus salmonis</name>
    <dbReference type="NCBI Taxonomy" id="72036"/>
    <lineage>
        <taxon>Eukaryota</taxon>
        <taxon>Metazoa</taxon>
        <taxon>Ecdysozoa</taxon>
        <taxon>Arthropoda</taxon>
        <taxon>Crustacea</taxon>
        <taxon>Multicrustacea</taxon>
        <taxon>Hexanauplia</taxon>
        <taxon>Copepoda</taxon>
        <taxon>Siphonostomatoida</taxon>
        <taxon>Caligidae</taxon>
        <taxon>Lepeophtheirus</taxon>
    </lineage>
</organism>
<dbReference type="InterPro" id="IPR003961">
    <property type="entry name" value="FN3_dom"/>
</dbReference>
<name>A0A0K2U9V6_LEPSM</name>
<dbReference type="GO" id="GO:0009653">
    <property type="term" value="P:anatomical structure morphogenesis"/>
    <property type="evidence" value="ECO:0007669"/>
    <property type="project" value="UniProtKB-ARBA"/>
</dbReference>
<feature type="domain" description="Ig-like" evidence="2">
    <location>
        <begin position="1"/>
        <end position="59"/>
    </location>
</feature>
<dbReference type="InterPro" id="IPR007110">
    <property type="entry name" value="Ig-like_dom"/>
</dbReference>
<protein>
    <submittedName>
        <fullName evidence="3">Neural cell adhesion molecule 1like [Ceratitis capitata]</fullName>
    </submittedName>
</protein>
<accession>A0A0K2U9V6</accession>
<dbReference type="SUPFAM" id="SSF48726">
    <property type="entry name" value="Immunoglobulin"/>
    <property type="match status" value="1"/>
</dbReference>
<evidence type="ECO:0000256" key="1">
    <source>
        <dbReference type="SAM" id="Phobius"/>
    </source>
</evidence>
<keyword evidence="1" id="KW-0812">Transmembrane</keyword>
<dbReference type="PROSITE" id="PS50835">
    <property type="entry name" value="IG_LIKE"/>
    <property type="match status" value="1"/>
</dbReference>
<dbReference type="InterPro" id="IPR013783">
    <property type="entry name" value="Ig-like_fold"/>
</dbReference>
<sequence length="243" mass="28051">ITWFLDGRRINSDSKHRTEEHDTLAVLRIRFINPNMDFGNYSCQAENIYGTAKDHIELSGKPDIARISSPPESLYSTNYNLTWTVSSQEPLTEVRLLYRRIGQGAFTTYNETWSNLLLRLSSGEWSDSKESSSSSQPSSSSADWARKRSRQYHVLSHHFRDLHPHSRYEVILQSKNKYGWSEGTKSFLFSTRLQDYSPKNLAASHNGRSSLHDGLISKAHLPNSVRAYWIFHIYIFMLLLFGD</sequence>